<name>A0A2P2R3K9_RHIMU</name>
<dbReference type="EMBL" id="GGEC01093273">
    <property type="protein sequence ID" value="MBX73757.1"/>
    <property type="molecule type" value="Transcribed_RNA"/>
</dbReference>
<proteinExistence type="predicted"/>
<accession>A0A2P2R3K9</accession>
<evidence type="ECO:0000313" key="1">
    <source>
        <dbReference type="EMBL" id="MBX73757.1"/>
    </source>
</evidence>
<protein>
    <submittedName>
        <fullName evidence="1">Uncharacterized protein</fullName>
    </submittedName>
</protein>
<dbReference type="AlphaFoldDB" id="A0A2P2R3K9"/>
<reference evidence="1" key="1">
    <citation type="submission" date="2018-02" db="EMBL/GenBank/DDBJ databases">
        <title>Rhizophora mucronata_Transcriptome.</title>
        <authorList>
            <person name="Meera S.P."/>
            <person name="Sreeshan A."/>
            <person name="Augustine A."/>
        </authorList>
    </citation>
    <scope>NUCLEOTIDE SEQUENCE</scope>
    <source>
        <tissue evidence="1">Leaf</tissue>
    </source>
</reference>
<sequence>MCIYSCQSIYFLFPELSMRFL</sequence>
<organism evidence="1">
    <name type="scientific">Rhizophora mucronata</name>
    <name type="common">Asiatic mangrove</name>
    <dbReference type="NCBI Taxonomy" id="61149"/>
    <lineage>
        <taxon>Eukaryota</taxon>
        <taxon>Viridiplantae</taxon>
        <taxon>Streptophyta</taxon>
        <taxon>Embryophyta</taxon>
        <taxon>Tracheophyta</taxon>
        <taxon>Spermatophyta</taxon>
        <taxon>Magnoliopsida</taxon>
        <taxon>eudicotyledons</taxon>
        <taxon>Gunneridae</taxon>
        <taxon>Pentapetalae</taxon>
        <taxon>rosids</taxon>
        <taxon>fabids</taxon>
        <taxon>Malpighiales</taxon>
        <taxon>Rhizophoraceae</taxon>
        <taxon>Rhizophora</taxon>
    </lineage>
</organism>